<evidence type="ECO:0000256" key="12">
    <source>
        <dbReference type="SAM" id="Phobius"/>
    </source>
</evidence>
<dbReference type="InterPro" id="IPR001127">
    <property type="entry name" value="PTS_EIIA_1_perm"/>
</dbReference>
<gene>
    <name evidence="16" type="ORF">HMPREF1316_1971</name>
</gene>
<feature type="domain" description="PTS EIIB type-1" evidence="14">
    <location>
        <begin position="6"/>
        <end position="89"/>
    </location>
</feature>
<dbReference type="InterPro" id="IPR050558">
    <property type="entry name" value="PTS_Sugar-Specific_Components"/>
</dbReference>
<dbReference type="PANTHER" id="PTHR30175:SF7">
    <property type="entry name" value="NEGATIVE REGULATOR OF SACY ACTIVITY"/>
    <property type="match status" value="1"/>
</dbReference>
<dbReference type="InterPro" id="IPR003352">
    <property type="entry name" value="PTS_EIIC"/>
</dbReference>
<reference evidence="16 17" key="1">
    <citation type="submission" date="2013-08" db="EMBL/GenBank/DDBJ databases">
        <authorList>
            <person name="Durkin A.S."/>
            <person name="Haft D.R."/>
            <person name="McCorrison J."/>
            <person name="Torralba M."/>
            <person name="Gillis M."/>
            <person name="Haft D.H."/>
            <person name="Methe B."/>
            <person name="Sutton G."/>
            <person name="Nelson K.E."/>
        </authorList>
    </citation>
    <scope>NUCLEOTIDE SEQUENCE [LARGE SCALE GENOMIC DNA]</scope>
    <source>
        <strain evidence="16 17">F0195</strain>
    </source>
</reference>
<dbReference type="PATRIC" id="fig|1125712.3.peg.1087"/>
<evidence type="ECO:0000256" key="1">
    <source>
        <dbReference type="ARBA" id="ARBA00004651"/>
    </source>
</evidence>
<keyword evidence="3" id="KW-1003">Cell membrane</keyword>
<feature type="transmembrane region" description="Helical" evidence="12">
    <location>
        <begin position="269"/>
        <end position="295"/>
    </location>
</feature>
<evidence type="ECO:0000256" key="2">
    <source>
        <dbReference type="ARBA" id="ARBA00022448"/>
    </source>
</evidence>
<accession>U2T5Y0</accession>
<dbReference type="SUPFAM" id="SSF51261">
    <property type="entry name" value="Duplicated hybrid motif"/>
    <property type="match status" value="1"/>
</dbReference>
<keyword evidence="8" id="KW-0418">Kinase</keyword>
<dbReference type="Gene3D" id="2.70.70.10">
    <property type="entry name" value="Glucose Permease (Domain IIA)"/>
    <property type="match status" value="1"/>
</dbReference>
<dbReference type="NCBIfam" id="TIGR00830">
    <property type="entry name" value="PTBA"/>
    <property type="match status" value="1"/>
</dbReference>
<dbReference type="Pfam" id="PF02378">
    <property type="entry name" value="PTS_EIIC"/>
    <property type="match status" value="1"/>
</dbReference>
<organism evidence="16 17">
    <name type="scientific">Olsenella profusa F0195</name>
    <dbReference type="NCBI Taxonomy" id="1125712"/>
    <lineage>
        <taxon>Bacteria</taxon>
        <taxon>Bacillati</taxon>
        <taxon>Actinomycetota</taxon>
        <taxon>Coriobacteriia</taxon>
        <taxon>Coriobacteriales</taxon>
        <taxon>Atopobiaceae</taxon>
        <taxon>Olsenella</taxon>
    </lineage>
</organism>
<evidence type="ECO:0000259" key="13">
    <source>
        <dbReference type="PROSITE" id="PS51093"/>
    </source>
</evidence>
<dbReference type="FunFam" id="2.70.70.10:FF:000001">
    <property type="entry name" value="PTS system glucose-specific IIA component"/>
    <property type="match status" value="1"/>
</dbReference>
<feature type="transmembrane region" description="Helical" evidence="12">
    <location>
        <begin position="301"/>
        <end position="325"/>
    </location>
</feature>
<dbReference type="Gene3D" id="3.30.1360.60">
    <property type="entry name" value="Glucose permease domain IIB"/>
    <property type="match status" value="1"/>
</dbReference>
<evidence type="ECO:0000256" key="11">
    <source>
        <dbReference type="PROSITE-ProRule" id="PRU00421"/>
    </source>
</evidence>
<dbReference type="AlphaFoldDB" id="U2T5Y0"/>
<dbReference type="GO" id="GO:0009401">
    <property type="term" value="P:phosphoenolpyruvate-dependent sugar phosphotransferase system"/>
    <property type="evidence" value="ECO:0007669"/>
    <property type="project" value="UniProtKB-KW"/>
</dbReference>
<dbReference type="GO" id="GO:0015771">
    <property type="term" value="P:trehalose transport"/>
    <property type="evidence" value="ECO:0007669"/>
    <property type="project" value="TreeGrafter"/>
</dbReference>
<feature type="transmembrane region" description="Helical" evidence="12">
    <location>
        <begin position="114"/>
        <end position="136"/>
    </location>
</feature>
<feature type="transmembrane region" description="Helical" evidence="12">
    <location>
        <begin position="190"/>
        <end position="214"/>
    </location>
</feature>
<dbReference type="Pfam" id="PF00367">
    <property type="entry name" value="PTS_EIIB"/>
    <property type="match status" value="1"/>
</dbReference>
<keyword evidence="17" id="KW-1185">Reference proteome</keyword>
<dbReference type="OrthoDB" id="9797715at2"/>
<dbReference type="GO" id="GO:0008982">
    <property type="term" value="F:protein-N(PI)-phosphohistidine-sugar phosphotransferase activity"/>
    <property type="evidence" value="ECO:0007669"/>
    <property type="project" value="InterPro"/>
</dbReference>
<comment type="subcellular location">
    <subcellularLocation>
        <location evidence="1">Cell membrane</location>
        <topology evidence="1">Multi-pass membrane protein</topology>
    </subcellularLocation>
</comment>
<feature type="transmembrane region" description="Helical" evidence="12">
    <location>
        <begin position="156"/>
        <end position="178"/>
    </location>
</feature>
<keyword evidence="6" id="KW-0598">Phosphotransferase system</keyword>
<protein>
    <submittedName>
        <fullName evidence="16">Putative PTS system, sucrose-specific, EIIBCA component</fullName>
    </submittedName>
</protein>
<dbReference type="PROSITE" id="PS01035">
    <property type="entry name" value="PTS_EIIB_TYPE_1_CYS"/>
    <property type="match status" value="1"/>
</dbReference>
<dbReference type="eggNOG" id="COG2190">
    <property type="taxonomic scope" value="Bacteria"/>
</dbReference>
<evidence type="ECO:0000313" key="16">
    <source>
        <dbReference type="EMBL" id="ERL08464.1"/>
    </source>
</evidence>
<feature type="domain" description="PTS EIIA type-1" evidence="13">
    <location>
        <begin position="541"/>
        <end position="645"/>
    </location>
</feature>
<evidence type="ECO:0000256" key="9">
    <source>
        <dbReference type="ARBA" id="ARBA00022989"/>
    </source>
</evidence>
<feature type="domain" description="PTS EIIC type-1" evidence="15">
    <location>
        <begin position="122"/>
        <end position="486"/>
    </location>
</feature>
<keyword evidence="2" id="KW-0813">Transport</keyword>
<name>U2T5Y0_9ACTN</name>
<dbReference type="FunFam" id="3.30.1360.60:FF:000001">
    <property type="entry name" value="PTS system glucose-specific IIBC component PtsG"/>
    <property type="match status" value="1"/>
</dbReference>
<evidence type="ECO:0000256" key="4">
    <source>
        <dbReference type="ARBA" id="ARBA00022597"/>
    </source>
</evidence>
<dbReference type="PANTHER" id="PTHR30175">
    <property type="entry name" value="PHOSPHOTRANSFERASE SYSTEM TRANSPORT PROTEIN"/>
    <property type="match status" value="1"/>
</dbReference>
<dbReference type="InterPro" id="IPR011055">
    <property type="entry name" value="Dup_hybrid_motif"/>
</dbReference>
<dbReference type="PROSITE" id="PS51093">
    <property type="entry name" value="PTS_EIIA_TYPE_1"/>
    <property type="match status" value="1"/>
</dbReference>
<dbReference type="PROSITE" id="PS51098">
    <property type="entry name" value="PTS_EIIB_TYPE_1"/>
    <property type="match status" value="1"/>
</dbReference>
<dbReference type="GO" id="GO:0016301">
    <property type="term" value="F:kinase activity"/>
    <property type="evidence" value="ECO:0007669"/>
    <property type="project" value="UniProtKB-KW"/>
</dbReference>
<dbReference type="InterPro" id="IPR018113">
    <property type="entry name" value="PTrfase_EIIB_Cys"/>
</dbReference>
<dbReference type="eggNOG" id="COG1264">
    <property type="taxonomic scope" value="Bacteria"/>
</dbReference>
<evidence type="ECO:0000256" key="7">
    <source>
        <dbReference type="ARBA" id="ARBA00022692"/>
    </source>
</evidence>
<comment type="caution">
    <text evidence="16">The sequence shown here is derived from an EMBL/GenBank/DDBJ whole genome shotgun (WGS) entry which is preliminary data.</text>
</comment>
<evidence type="ECO:0000256" key="5">
    <source>
        <dbReference type="ARBA" id="ARBA00022679"/>
    </source>
</evidence>
<keyword evidence="4" id="KW-0762">Sugar transport</keyword>
<keyword evidence="7 12" id="KW-0812">Transmembrane</keyword>
<dbReference type="InterPro" id="IPR036878">
    <property type="entry name" value="Glu_permease_IIB"/>
</dbReference>
<dbReference type="GO" id="GO:0005886">
    <property type="term" value="C:plasma membrane"/>
    <property type="evidence" value="ECO:0007669"/>
    <property type="project" value="UniProtKB-SubCell"/>
</dbReference>
<dbReference type="SUPFAM" id="SSF55604">
    <property type="entry name" value="Glucose permease domain IIB"/>
    <property type="match status" value="1"/>
</dbReference>
<dbReference type="STRING" id="1125712.HMPREF1316_1971"/>
<feature type="transmembrane region" description="Helical" evidence="12">
    <location>
        <begin position="234"/>
        <end position="257"/>
    </location>
</feature>
<feature type="transmembrane region" description="Helical" evidence="12">
    <location>
        <begin position="452"/>
        <end position="471"/>
    </location>
</feature>
<keyword evidence="10 12" id="KW-0472">Membrane</keyword>
<evidence type="ECO:0000259" key="15">
    <source>
        <dbReference type="PROSITE" id="PS51103"/>
    </source>
</evidence>
<keyword evidence="9 12" id="KW-1133">Transmembrane helix</keyword>
<dbReference type="CDD" id="cd00212">
    <property type="entry name" value="PTS_IIB_glc"/>
    <property type="match status" value="1"/>
</dbReference>
<dbReference type="InterPro" id="IPR013013">
    <property type="entry name" value="PTS_EIIC_1"/>
</dbReference>
<dbReference type="EMBL" id="AWEZ01000044">
    <property type="protein sequence ID" value="ERL08464.1"/>
    <property type="molecule type" value="Genomic_DNA"/>
</dbReference>
<dbReference type="RefSeq" id="WP_021725967.1">
    <property type="nucleotide sequence ID" value="NZ_AWEZ01000044.1"/>
</dbReference>
<dbReference type="eggNOG" id="COG1263">
    <property type="taxonomic scope" value="Bacteria"/>
</dbReference>
<sequence>MALDYSQAAKEILEAVGGPGNIVSAAHCATRLRLVIADDEKVDQAKVDDALGAKGNFQASGQLQVIYGTGTVDKVYEEFCKQGNISAASKAEAKEAAAQQQNGFMRAIKVLSDVFVPIIPAIVASGMLMGIMSAIQFMGTPAPDGAGLFVLDTTNVWWKIAGLINACALANLQILLGFSAATVFGGNPYLGASLGALLISSDFINANQVANILAGKVPDITSIPVLDVIPGVYSIQWIGYQGHVIPILVGVWILCFFEKRLHKVVPEMFDLFVTPLVSVSLAAYITILFIGPIFVWLENNILGLLQFLLSVPFGIGAIVIGLIYSPSVVTGLHQMYTAIDIGMLSNLGVTYWLPIASAANIAQGGACLAVALRTRSEKTKALAVPSGISCLLGITEPAIFGVNLPRLKPFVCGMIGAAVGAFICSVTQLAATGTGVTGIFGLLLCIAQPVQYIIMFAAAFGVAFGLTSAIYKDDADPTKPKLEQKPDVEKNMATTQAAAKQTAAVAEHVAGSSQGVVPETAAGVVVSPMAGTAVPMTSVNDPVFASEAMGKGAAVEPTEGKVLSPVDGQVTMVAETGHAIGLLSSDNAEVLIHIGIDTVNLKGAPFTAHCKAGDTVKRGQLLMDVDLGAIEAANLPTTTMVIITNTDDFTSIVGKTGEVKAGDELIDIQK</sequence>
<dbReference type="GO" id="GO:0090589">
    <property type="term" value="F:protein-phosphocysteine-trehalose phosphotransferase system transporter activity"/>
    <property type="evidence" value="ECO:0007669"/>
    <property type="project" value="TreeGrafter"/>
</dbReference>
<evidence type="ECO:0000259" key="14">
    <source>
        <dbReference type="PROSITE" id="PS51098"/>
    </source>
</evidence>
<feature type="transmembrane region" description="Helical" evidence="12">
    <location>
        <begin position="414"/>
        <end position="445"/>
    </location>
</feature>
<evidence type="ECO:0000313" key="17">
    <source>
        <dbReference type="Proteomes" id="UP000016638"/>
    </source>
</evidence>
<proteinExistence type="predicted"/>
<dbReference type="Proteomes" id="UP000016638">
    <property type="component" value="Unassembled WGS sequence"/>
</dbReference>
<evidence type="ECO:0000256" key="8">
    <source>
        <dbReference type="ARBA" id="ARBA00022777"/>
    </source>
</evidence>
<feature type="active site" description="Phosphocysteine intermediate; for EIIB activity" evidence="11">
    <location>
        <position position="28"/>
    </location>
</feature>
<dbReference type="Pfam" id="PF00358">
    <property type="entry name" value="PTS_EIIA_1"/>
    <property type="match status" value="1"/>
</dbReference>
<dbReference type="NCBIfam" id="TIGR00826">
    <property type="entry name" value="EIIB_glc"/>
    <property type="match status" value="1"/>
</dbReference>
<evidence type="ECO:0000256" key="10">
    <source>
        <dbReference type="ARBA" id="ARBA00023136"/>
    </source>
</evidence>
<feature type="transmembrane region" description="Helical" evidence="12">
    <location>
        <begin position="382"/>
        <end position="402"/>
    </location>
</feature>
<dbReference type="InterPro" id="IPR001996">
    <property type="entry name" value="PTS_IIB_1"/>
</dbReference>
<evidence type="ECO:0000256" key="6">
    <source>
        <dbReference type="ARBA" id="ARBA00022683"/>
    </source>
</evidence>
<keyword evidence="5" id="KW-0808">Transferase</keyword>
<evidence type="ECO:0000256" key="3">
    <source>
        <dbReference type="ARBA" id="ARBA00022475"/>
    </source>
</evidence>
<dbReference type="PROSITE" id="PS51103">
    <property type="entry name" value="PTS_EIIC_TYPE_1"/>
    <property type="match status" value="1"/>
</dbReference>